<organism evidence="10 11">
    <name type="scientific">Elysia marginata</name>
    <dbReference type="NCBI Taxonomy" id="1093978"/>
    <lineage>
        <taxon>Eukaryota</taxon>
        <taxon>Metazoa</taxon>
        <taxon>Spiralia</taxon>
        <taxon>Lophotrochozoa</taxon>
        <taxon>Mollusca</taxon>
        <taxon>Gastropoda</taxon>
        <taxon>Heterobranchia</taxon>
        <taxon>Euthyneura</taxon>
        <taxon>Panpulmonata</taxon>
        <taxon>Sacoglossa</taxon>
        <taxon>Placobranchoidea</taxon>
        <taxon>Plakobranchidae</taxon>
        <taxon>Elysia</taxon>
    </lineage>
</organism>
<dbReference type="EMBL" id="BMAT01011974">
    <property type="protein sequence ID" value="GFR82997.1"/>
    <property type="molecule type" value="Genomic_DNA"/>
</dbReference>
<accession>A0AAV4GC47</accession>
<dbReference type="PRINTS" id="PR00237">
    <property type="entry name" value="GPCRRHODOPSN"/>
</dbReference>
<keyword evidence="2 8" id="KW-0812">Transmembrane</keyword>
<name>A0AAV4GC47_9GAST</name>
<evidence type="ECO:0000256" key="3">
    <source>
        <dbReference type="ARBA" id="ARBA00022989"/>
    </source>
</evidence>
<dbReference type="GO" id="GO:0004930">
    <property type="term" value="F:G protein-coupled receptor activity"/>
    <property type="evidence" value="ECO:0007669"/>
    <property type="project" value="UniProtKB-KW"/>
</dbReference>
<evidence type="ECO:0000259" key="9">
    <source>
        <dbReference type="PROSITE" id="PS50262"/>
    </source>
</evidence>
<gene>
    <name evidence="10" type="ORF">ElyMa_005965400</name>
</gene>
<keyword evidence="7" id="KW-0807">Transducer</keyword>
<evidence type="ECO:0000256" key="6">
    <source>
        <dbReference type="ARBA" id="ARBA00023170"/>
    </source>
</evidence>
<evidence type="ECO:0000256" key="8">
    <source>
        <dbReference type="SAM" id="Phobius"/>
    </source>
</evidence>
<feature type="transmembrane region" description="Helical" evidence="8">
    <location>
        <begin position="297"/>
        <end position="322"/>
    </location>
</feature>
<dbReference type="Gene3D" id="1.20.1070.10">
    <property type="entry name" value="Rhodopsin 7-helix transmembrane proteins"/>
    <property type="match status" value="1"/>
</dbReference>
<keyword evidence="11" id="KW-1185">Reference proteome</keyword>
<dbReference type="PROSITE" id="PS50262">
    <property type="entry name" value="G_PROTEIN_RECEP_F1_2"/>
    <property type="match status" value="1"/>
</dbReference>
<keyword evidence="5 8" id="KW-0472">Membrane</keyword>
<evidence type="ECO:0000256" key="5">
    <source>
        <dbReference type="ARBA" id="ARBA00023136"/>
    </source>
</evidence>
<feature type="transmembrane region" description="Helical" evidence="8">
    <location>
        <begin position="61"/>
        <end position="88"/>
    </location>
</feature>
<dbReference type="Pfam" id="PF00001">
    <property type="entry name" value="7tm_1"/>
    <property type="match status" value="1"/>
</dbReference>
<sequence length="380" mass="41602">MMVTVTSLNEHGQVDFSNIINMTPFQDVVSTSITTMMIPTELTAAGNAAITPLISHKAVEIFFFAAVRVAQLIIASFGVFSNIVNVTVYSKMGFAETSSITLTALSLTDLVIEMWLLLMAIGYRPASAGVDVPPLTVTLVHVLSPVSNSVLGYGSWVTAVISIERCLCIVFPMKIKSIFTVRRVFGLVMVILTIQMSSVIPHYATMQLTYVTSPATNRSGLVFSWTEYSLHVESITLLASFTLPSIICFSIVLLCTIFLVIKLNQSAKWRQSTSNSAPSSAKKDGGMSSKETRVVRTVALICAIYIVCFAPNVFTITAMAVVPDFHQTDPYLGNLAAVCFTAAYPFQSISSAVNIFVYYKMSTKYRETLNQLFCLNKENQ</sequence>
<feature type="transmembrane region" description="Helical" evidence="8">
    <location>
        <begin position="235"/>
        <end position="261"/>
    </location>
</feature>
<evidence type="ECO:0000256" key="1">
    <source>
        <dbReference type="ARBA" id="ARBA00004141"/>
    </source>
</evidence>
<dbReference type="PANTHER" id="PTHR24243:SF208">
    <property type="entry name" value="PYROKININ-1 RECEPTOR"/>
    <property type="match status" value="1"/>
</dbReference>
<protein>
    <submittedName>
        <fullName evidence="10">Chemosensory receptor A</fullName>
    </submittedName>
</protein>
<keyword evidence="6 10" id="KW-0675">Receptor</keyword>
<dbReference type="GO" id="GO:0016020">
    <property type="term" value="C:membrane"/>
    <property type="evidence" value="ECO:0007669"/>
    <property type="project" value="UniProtKB-SubCell"/>
</dbReference>
<dbReference type="SMART" id="SM01381">
    <property type="entry name" value="7TM_GPCR_Srsx"/>
    <property type="match status" value="1"/>
</dbReference>
<dbReference type="PANTHER" id="PTHR24243">
    <property type="entry name" value="G-PROTEIN COUPLED RECEPTOR"/>
    <property type="match status" value="1"/>
</dbReference>
<comment type="subcellular location">
    <subcellularLocation>
        <location evidence="1">Membrane</location>
        <topology evidence="1">Multi-pass membrane protein</topology>
    </subcellularLocation>
</comment>
<dbReference type="Proteomes" id="UP000762676">
    <property type="component" value="Unassembled WGS sequence"/>
</dbReference>
<feature type="domain" description="G-protein coupled receptors family 1 profile" evidence="9">
    <location>
        <begin position="81"/>
        <end position="358"/>
    </location>
</feature>
<dbReference type="InterPro" id="IPR000276">
    <property type="entry name" value="GPCR_Rhodpsn"/>
</dbReference>
<evidence type="ECO:0000313" key="11">
    <source>
        <dbReference type="Proteomes" id="UP000762676"/>
    </source>
</evidence>
<dbReference type="AlphaFoldDB" id="A0AAV4GC47"/>
<feature type="transmembrane region" description="Helical" evidence="8">
    <location>
        <begin position="100"/>
        <end position="123"/>
    </location>
</feature>
<keyword evidence="4" id="KW-0297">G-protein coupled receptor</keyword>
<keyword evidence="3 8" id="KW-1133">Transmembrane helix</keyword>
<proteinExistence type="predicted"/>
<evidence type="ECO:0000256" key="4">
    <source>
        <dbReference type="ARBA" id="ARBA00023040"/>
    </source>
</evidence>
<feature type="transmembrane region" description="Helical" evidence="8">
    <location>
        <begin position="334"/>
        <end position="359"/>
    </location>
</feature>
<dbReference type="InterPro" id="IPR017452">
    <property type="entry name" value="GPCR_Rhodpsn_7TM"/>
</dbReference>
<reference evidence="10 11" key="1">
    <citation type="journal article" date="2021" name="Elife">
        <title>Chloroplast acquisition without the gene transfer in kleptoplastic sea slugs, Plakobranchus ocellatus.</title>
        <authorList>
            <person name="Maeda T."/>
            <person name="Takahashi S."/>
            <person name="Yoshida T."/>
            <person name="Shimamura S."/>
            <person name="Takaki Y."/>
            <person name="Nagai Y."/>
            <person name="Toyoda A."/>
            <person name="Suzuki Y."/>
            <person name="Arimoto A."/>
            <person name="Ishii H."/>
            <person name="Satoh N."/>
            <person name="Nishiyama T."/>
            <person name="Hasebe M."/>
            <person name="Maruyama T."/>
            <person name="Minagawa J."/>
            <person name="Obokata J."/>
            <person name="Shigenobu S."/>
        </authorList>
    </citation>
    <scope>NUCLEOTIDE SEQUENCE [LARGE SCALE GENOMIC DNA]</scope>
</reference>
<dbReference type="SUPFAM" id="SSF81321">
    <property type="entry name" value="Family A G protein-coupled receptor-like"/>
    <property type="match status" value="1"/>
</dbReference>
<feature type="transmembrane region" description="Helical" evidence="8">
    <location>
        <begin position="184"/>
        <end position="204"/>
    </location>
</feature>
<evidence type="ECO:0000313" key="10">
    <source>
        <dbReference type="EMBL" id="GFR82997.1"/>
    </source>
</evidence>
<comment type="caution">
    <text evidence="10">The sequence shown here is derived from an EMBL/GenBank/DDBJ whole genome shotgun (WGS) entry which is preliminary data.</text>
</comment>
<evidence type="ECO:0000256" key="2">
    <source>
        <dbReference type="ARBA" id="ARBA00022692"/>
    </source>
</evidence>
<evidence type="ECO:0000256" key="7">
    <source>
        <dbReference type="ARBA" id="ARBA00023224"/>
    </source>
</evidence>